<evidence type="ECO:0000259" key="2">
    <source>
        <dbReference type="Pfam" id="PF11860"/>
    </source>
</evidence>
<dbReference type="InterPro" id="IPR023346">
    <property type="entry name" value="Lysozyme-like_dom_sf"/>
</dbReference>
<dbReference type="Proteomes" id="UP000262379">
    <property type="component" value="Unassembled WGS sequence"/>
</dbReference>
<dbReference type="Gene3D" id="1.10.101.10">
    <property type="entry name" value="PGBD-like superfamily/PGBD"/>
    <property type="match status" value="1"/>
</dbReference>
<evidence type="ECO:0000313" key="4">
    <source>
        <dbReference type="Proteomes" id="UP000262379"/>
    </source>
</evidence>
<accession>A0A371XEI0</accession>
<keyword evidence="4" id="KW-1185">Reference proteome</keyword>
<dbReference type="InterPro" id="IPR024408">
    <property type="entry name" value="Muramidase"/>
</dbReference>
<comment type="caution">
    <text evidence="3">The sequence shown here is derived from an EMBL/GenBank/DDBJ whole genome shotgun (WGS) entry which is preliminary data.</text>
</comment>
<dbReference type="InterPro" id="IPR036366">
    <property type="entry name" value="PGBDSf"/>
</dbReference>
<feature type="domain" description="N-acetylmuramidase" evidence="2">
    <location>
        <begin position="20"/>
        <end position="192"/>
    </location>
</feature>
<dbReference type="InterPro" id="IPR002477">
    <property type="entry name" value="Peptidoglycan-bd-like"/>
</dbReference>
<protein>
    <submittedName>
        <fullName evidence="3">DUF3380 domain-containing protein</fullName>
    </submittedName>
</protein>
<dbReference type="RefSeq" id="WP_116623877.1">
    <property type="nucleotide sequence ID" value="NZ_QURN01000007.1"/>
</dbReference>
<proteinExistence type="predicted"/>
<dbReference type="Pfam" id="PF11860">
    <property type="entry name" value="Muramidase"/>
    <property type="match status" value="1"/>
</dbReference>
<dbReference type="Pfam" id="PF01471">
    <property type="entry name" value="PG_binding_1"/>
    <property type="match status" value="1"/>
</dbReference>
<dbReference type="SUPFAM" id="SSF47090">
    <property type="entry name" value="PGBD-like"/>
    <property type="match status" value="1"/>
</dbReference>
<evidence type="ECO:0000313" key="3">
    <source>
        <dbReference type="EMBL" id="RFC67444.1"/>
    </source>
</evidence>
<dbReference type="AlphaFoldDB" id="A0A371XEI0"/>
<gene>
    <name evidence="3" type="ORF">DY251_10595</name>
</gene>
<organism evidence="3 4">
    <name type="scientific">Mesorhizobium denitrificans</name>
    <dbReference type="NCBI Taxonomy" id="2294114"/>
    <lineage>
        <taxon>Bacteria</taxon>
        <taxon>Pseudomonadati</taxon>
        <taxon>Pseudomonadota</taxon>
        <taxon>Alphaproteobacteria</taxon>
        <taxon>Hyphomicrobiales</taxon>
        <taxon>Phyllobacteriaceae</taxon>
        <taxon>Mesorhizobium</taxon>
    </lineage>
</organism>
<dbReference type="InterPro" id="IPR036365">
    <property type="entry name" value="PGBD-like_sf"/>
</dbReference>
<dbReference type="SUPFAM" id="SSF53955">
    <property type="entry name" value="Lysozyme-like"/>
    <property type="match status" value="1"/>
</dbReference>
<reference evidence="4" key="1">
    <citation type="submission" date="2018-08" db="EMBL/GenBank/DDBJ databases">
        <authorList>
            <person name="Im W.T."/>
        </authorList>
    </citation>
    <scope>NUCLEOTIDE SEQUENCE [LARGE SCALE GENOMIC DNA]</scope>
    <source>
        <strain evidence="4">LA-28</strain>
    </source>
</reference>
<sequence>MFSDQVKNEIIATARAAGVEPAALLTVAEVESGGQVFAKVRGRNEPLIRFEGHYFHRLLAEEKRAVAVRAGLASPSAGDVPNPRTQEGRWKLLNRAAMIDREAAWRSTSWGLGQVMGDHFHWLGYKSIEALVEDARAGASGQVRLMLRFIEKSGMRDLLNNHQWERFALRYNGPAYERNNYHERMAAAYRRYGKDATLTISAPLKRGVSGDEVVRLQQALTAAGYSMNADGQFGFATDAAVRAFQKKAGLVADGIVGAATLAKLSATPKLERKSRFSFADPFMWMSNVYGRM</sequence>
<name>A0A371XEI0_9HYPH</name>
<dbReference type="EMBL" id="QURN01000007">
    <property type="protein sequence ID" value="RFC67444.1"/>
    <property type="molecule type" value="Genomic_DNA"/>
</dbReference>
<evidence type="ECO:0000259" key="1">
    <source>
        <dbReference type="Pfam" id="PF01471"/>
    </source>
</evidence>
<feature type="domain" description="Peptidoglycan binding-like" evidence="1">
    <location>
        <begin position="209"/>
        <end position="264"/>
    </location>
</feature>